<gene>
    <name evidence="3" type="ORF">MYCFIDRAFT_193563</name>
</gene>
<dbReference type="Proteomes" id="UP000016932">
    <property type="component" value="Unassembled WGS sequence"/>
</dbReference>
<protein>
    <recommendedName>
        <fullName evidence="5">AA1-like domain-containing protein</fullName>
    </recommendedName>
</protein>
<feature type="region of interest" description="Disordered" evidence="1">
    <location>
        <begin position="173"/>
        <end position="195"/>
    </location>
</feature>
<proteinExistence type="predicted"/>
<dbReference type="EMBL" id="KB446555">
    <property type="protein sequence ID" value="EME89715.1"/>
    <property type="molecule type" value="Genomic_DNA"/>
</dbReference>
<dbReference type="KEGG" id="pfj:MYCFIDRAFT_193563"/>
<evidence type="ECO:0008006" key="5">
    <source>
        <dbReference type="Google" id="ProtNLM"/>
    </source>
</evidence>
<dbReference type="GeneID" id="19335337"/>
<feature type="chain" id="PRO_5004110576" description="AA1-like domain-containing protein" evidence="2">
    <location>
        <begin position="18"/>
        <end position="195"/>
    </location>
</feature>
<reference evidence="3 4" key="1">
    <citation type="journal article" date="2012" name="PLoS Pathog.">
        <title>Diverse lifestyles and strategies of plant pathogenesis encoded in the genomes of eighteen Dothideomycetes fungi.</title>
        <authorList>
            <person name="Ohm R.A."/>
            <person name="Feau N."/>
            <person name="Henrissat B."/>
            <person name="Schoch C.L."/>
            <person name="Horwitz B.A."/>
            <person name="Barry K.W."/>
            <person name="Condon B.J."/>
            <person name="Copeland A.C."/>
            <person name="Dhillon B."/>
            <person name="Glaser F."/>
            <person name="Hesse C.N."/>
            <person name="Kosti I."/>
            <person name="LaButti K."/>
            <person name="Lindquist E.A."/>
            <person name="Lucas S."/>
            <person name="Salamov A.A."/>
            <person name="Bradshaw R.E."/>
            <person name="Ciuffetti L."/>
            <person name="Hamelin R.C."/>
            <person name="Kema G.H.J."/>
            <person name="Lawrence C."/>
            <person name="Scott J.A."/>
            <person name="Spatafora J.W."/>
            <person name="Turgeon B.G."/>
            <person name="de Wit P.J.G.M."/>
            <person name="Zhong S."/>
            <person name="Goodwin S.B."/>
            <person name="Grigoriev I.V."/>
        </authorList>
    </citation>
    <scope>NUCLEOTIDE SEQUENCE [LARGE SCALE GENOMIC DNA]</scope>
    <source>
        <strain evidence="3 4">CIRAD86</strain>
    </source>
</reference>
<feature type="signal peptide" evidence="2">
    <location>
        <begin position="1"/>
        <end position="17"/>
    </location>
</feature>
<evidence type="ECO:0000256" key="2">
    <source>
        <dbReference type="SAM" id="SignalP"/>
    </source>
</evidence>
<dbReference type="RefSeq" id="XP_007922234.1">
    <property type="nucleotide sequence ID" value="XM_007924043.1"/>
</dbReference>
<feature type="compositionally biased region" description="Polar residues" evidence="1">
    <location>
        <begin position="180"/>
        <end position="189"/>
    </location>
</feature>
<dbReference type="AlphaFoldDB" id="N1Q9X1"/>
<accession>N1Q9X1</accession>
<evidence type="ECO:0000313" key="4">
    <source>
        <dbReference type="Proteomes" id="UP000016932"/>
    </source>
</evidence>
<keyword evidence="2" id="KW-0732">Signal</keyword>
<organism evidence="3 4">
    <name type="scientific">Pseudocercospora fijiensis (strain CIRAD86)</name>
    <name type="common">Black leaf streak disease fungus</name>
    <name type="synonym">Mycosphaerella fijiensis</name>
    <dbReference type="NCBI Taxonomy" id="383855"/>
    <lineage>
        <taxon>Eukaryota</taxon>
        <taxon>Fungi</taxon>
        <taxon>Dikarya</taxon>
        <taxon>Ascomycota</taxon>
        <taxon>Pezizomycotina</taxon>
        <taxon>Dothideomycetes</taxon>
        <taxon>Dothideomycetidae</taxon>
        <taxon>Mycosphaerellales</taxon>
        <taxon>Mycosphaerellaceae</taxon>
        <taxon>Pseudocercospora</taxon>
    </lineage>
</organism>
<evidence type="ECO:0000313" key="3">
    <source>
        <dbReference type="EMBL" id="EME89715.1"/>
    </source>
</evidence>
<evidence type="ECO:0000256" key="1">
    <source>
        <dbReference type="SAM" id="MobiDB-lite"/>
    </source>
</evidence>
<dbReference type="eggNOG" id="ENOG502RMFH">
    <property type="taxonomic scope" value="Eukaryota"/>
</dbReference>
<keyword evidence="4" id="KW-1185">Reference proteome</keyword>
<dbReference type="OrthoDB" id="3646616at2759"/>
<name>N1Q9X1_PSEFD</name>
<dbReference type="HOGENOM" id="CLU_120596_0_0_1"/>
<sequence length="195" mass="21512">MLFLLITLLAFIGTITASPTFNNGVYRDTTSPLFANNKLSHGIAIHLTNTKTGNCSAVIEETPWSITNIVTFSANPHPHAVSYFLFDFEDTNRGLEVKTQCQFYLPAGSNSTLLAAGDGNDYHGCVDGDVRFAWDGNLLKVQRWYRDECLGEPPYDHAVAHGRANVTLLKTKAMDGRGGENSTRNASQQWKEHCS</sequence>
<dbReference type="VEuPathDB" id="FungiDB:MYCFIDRAFT_193563"/>